<dbReference type="EMBL" id="AAGJDR010000053">
    <property type="protein sequence ID" value="EBO6392582.1"/>
    <property type="molecule type" value="Genomic_DNA"/>
</dbReference>
<dbReference type="AlphaFoldDB" id="A0A5U1AQV2"/>
<accession>A0A5U1AQV2</accession>
<proteinExistence type="predicted"/>
<keyword evidence="1" id="KW-0378">Hydrolase</keyword>
<reference evidence="1" key="1">
    <citation type="submission" date="2018-07" db="EMBL/GenBank/DDBJ databases">
        <authorList>
            <consortium name="PulseNet: The National Subtyping Network for Foodborne Disease Surveillance"/>
            <person name="Tarr C.L."/>
            <person name="Trees E."/>
            <person name="Katz L.S."/>
            <person name="Carleton-Romer H.A."/>
            <person name="Stroika S."/>
            <person name="Kucerova Z."/>
            <person name="Roache K.F."/>
            <person name="Sabol A.L."/>
            <person name="Besser J."/>
            <person name="Gerner-Smidt P."/>
        </authorList>
    </citation>
    <scope>NUCLEOTIDE SEQUENCE</scope>
    <source>
        <strain evidence="1">PNUSAS047190</strain>
    </source>
</reference>
<evidence type="ECO:0000313" key="1">
    <source>
        <dbReference type="EMBL" id="EBO6392582.1"/>
    </source>
</evidence>
<dbReference type="GO" id="GO:0006508">
    <property type="term" value="P:proteolysis"/>
    <property type="evidence" value="ECO:0007669"/>
    <property type="project" value="UniProtKB-KW"/>
</dbReference>
<keyword evidence="1" id="KW-0645">Protease</keyword>
<protein>
    <submittedName>
        <fullName evidence="1">HK97 family phage prohead protease</fullName>
    </submittedName>
</protein>
<feature type="non-terminal residue" evidence="1">
    <location>
        <position position="1"/>
    </location>
</feature>
<comment type="caution">
    <text evidence="1">The sequence shown here is derived from an EMBL/GenBank/DDBJ whole genome shotgun (WGS) entry which is preliminary data.</text>
</comment>
<sequence>AFMAGGYGALSLRDAEDVGSALNVLKNLNF</sequence>
<dbReference type="GO" id="GO:0008233">
    <property type="term" value="F:peptidase activity"/>
    <property type="evidence" value="ECO:0007669"/>
    <property type="project" value="UniProtKB-KW"/>
</dbReference>
<name>A0A5U1AQV2_SALER</name>
<organism evidence="1">
    <name type="scientific">Salmonella enterica</name>
    <name type="common">Salmonella choleraesuis</name>
    <dbReference type="NCBI Taxonomy" id="28901"/>
    <lineage>
        <taxon>Bacteria</taxon>
        <taxon>Pseudomonadati</taxon>
        <taxon>Pseudomonadota</taxon>
        <taxon>Gammaproteobacteria</taxon>
        <taxon>Enterobacterales</taxon>
        <taxon>Enterobacteriaceae</taxon>
        <taxon>Salmonella</taxon>
    </lineage>
</organism>
<gene>
    <name evidence="1" type="ORF">DWC43_24350</name>
</gene>